<sequence length="196" mass="22483">MKVRNLLLATILFFGFIFTAGLPRAQAIDSQTEPSYLYNRVGLVSVRTYPTGISTRYLYDSSHQLISVTHYYRDRQLARYSLIYNSLNEPAILLENLGSSQSNFYRIRRFGDLWEIQAEDGVVLSWGQLKITNPMPKVLSKVEGSEISNLKFEISKQPEDSRAENFYGEDIFGMPRLVVSPEGEILFNQKIPYLIP</sequence>
<dbReference type="Pfam" id="PF05593">
    <property type="entry name" value="RHS_repeat"/>
    <property type="match status" value="1"/>
</dbReference>
<proteinExistence type="predicted"/>
<dbReference type="EMBL" id="MEVK01000015">
    <property type="protein sequence ID" value="OGC59482.1"/>
    <property type="molecule type" value="Genomic_DNA"/>
</dbReference>
<reference evidence="1 2" key="1">
    <citation type="journal article" date="2016" name="Nat. Commun.">
        <title>Thousands of microbial genomes shed light on interconnected biogeochemical processes in an aquifer system.</title>
        <authorList>
            <person name="Anantharaman K."/>
            <person name="Brown C.T."/>
            <person name="Hug L.A."/>
            <person name="Sharon I."/>
            <person name="Castelle C.J."/>
            <person name="Probst A.J."/>
            <person name="Thomas B.C."/>
            <person name="Singh A."/>
            <person name="Wilkins M.J."/>
            <person name="Karaoz U."/>
            <person name="Brodie E.L."/>
            <person name="Williams K.H."/>
            <person name="Hubbard S.S."/>
            <person name="Banfield J.F."/>
        </authorList>
    </citation>
    <scope>NUCLEOTIDE SEQUENCE [LARGE SCALE GENOMIC DNA]</scope>
</reference>
<dbReference type="Proteomes" id="UP000178964">
    <property type="component" value="Unassembled WGS sequence"/>
</dbReference>
<accession>A0A1F4VQJ2</accession>
<organism evidence="1 2">
    <name type="scientific">candidate division WWE3 bacterium RIFCSPLOWO2_01_FULL_42_11</name>
    <dbReference type="NCBI Taxonomy" id="1802627"/>
    <lineage>
        <taxon>Bacteria</taxon>
        <taxon>Katanobacteria</taxon>
    </lineage>
</organism>
<name>A0A1F4VQJ2_UNCKA</name>
<dbReference type="InterPro" id="IPR031325">
    <property type="entry name" value="RHS_repeat"/>
</dbReference>
<evidence type="ECO:0000313" key="2">
    <source>
        <dbReference type="Proteomes" id="UP000178964"/>
    </source>
</evidence>
<comment type="caution">
    <text evidence="1">The sequence shown here is derived from an EMBL/GenBank/DDBJ whole genome shotgun (WGS) entry which is preliminary data.</text>
</comment>
<gene>
    <name evidence="1" type="ORF">A3A70_00655</name>
</gene>
<evidence type="ECO:0000313" key="1">
    <source>
        <dbReference type="EMBL" id="OGC59482.1"/>
    </source>
</evidence>
<protein>
    <submittedName>
        <fullName evidence="1">Uncharacterized protein</fullName>
    </submittedName>
</protein>
<dbReference type="AlphaFoldDB" id="A0A1F4VQJ2"/>